<protein>
    <submittedName>
        <fullName evidence="2">Uncharacterized protein</fullName>
    </submittedName>
</protein>
<gene>
    <name evidence="2" type="ORF">COLO4_04630</name>
</gene>
<name>A0A1R3KTA4_9ROSI</name>
<dbReference type="Proteomes" id="UP000187203">
    <property type="component" value="Unassembled WGS sequence"/>
</dbReference>
<dbReference type="EMBL" id="AWUE01011938">
    <property type="protein sequence ID" value="OMP10310.1"/>
    <property type="molecule type" value="Genomic_DNA"/>
</dbReference>
<organism evidence="2 3">
    <name type="scientific">Corchorus olitorius</name>
    <dbReference type="NCBI Taxonomy" id="93759"/>
    <lineage>
        <taxon>Eukaryota</taxon>
        <taxon>Viridiplantae</taxon>
        <taxon>Streptophyta</taxon>
        <taxon>Embryophyta</taxon>
        <taxon>Tracheophyta</taxon>
        <taxon>Spermatophyta</taxon>
        <taxon>Magnoliopsida</taxon>
        <taxon>eudicotyledons</taxon>
        <taxon>Gunneridae</taxon>
        <taxon>Pentapetalae</taxon>
        <taxon>rosids</taxon>
        <taxon>malvids</taxon>
        <taxon>Malvales</taxon>
        <taxon>Malvaceae</taxon>
        <taxon>Grewioideae</taxon>
        <taxon>Apeibeae</taxon>
        <taxon>Corchorus</taxon>
    </lineage>
</organism>
<feature type="transmembrane region" description="Helical" evidence="1">
    <location>
        <begin position="12"/>
        <end position="30"/>
    </location>
</feature>
<keyword evidence="3" id="KW-1185">Reference proteome</keyword>
<comment type="caution">
    <text evidence="2">The sequence shown here is derived from an EMBL/GenBank/DDBJ whole genome shotgun (WGS) entry which is preliminary data.</text>
</comment>
<keyword evidence="1" id="KW-0812">Transmembrane</keyword>
<dbReference type="AlphaFoldDB" id="A0A1R3KTA4"/>
<evidence type="ECO:0000256" key="1">
    <source>
        <dbReference type="SAM" id="Phobius"/>
    </source>
</evidence>
<reference evidence="3" key="1">
    <citation type="submission" date="2013-09" db="EMBL/GenBank/DDBJ databases">
        <title>Corchorus olitorius genome sequencing.</title>
        <authorList>
            <person name="Alam M."/>
            <person name="Haque M.S."/>
            <person name="Islam M.S."/>
            <person name="Emdad E.M."/>
            <person name="Islam M.M."/>
            <person name="Ahmed B."/>
            <person name="Halim A."/>
            <person name="Hossen Q.M.M."/>
            <person name="Hossain M.Z."/>
            <person name="Ahmed R."/>
            <person name="Khan M.M."/>
            <person name="Islam R."/>
            <person name="Rashid M.M."/>
            <person name="Khan S.A."/>
            <person name="Rahman M.S."/>
            <person name="Alam M."/>
            <person name="Yahiya A.S."/>
            <person name="Khan M.S."/>
            <person name="Azam M.S."/>
            <person name="Haque T."/>
            <person name="Lashkar M.Z.H."/>
            <person name="Akhand A.I."/>
            <person name="Morshed G."/>
            <person name="Roy S."/>
            <person name="Uddin K.S."/>
            <person name="Rabeya T."/>
            <person name="Hossain A.S."/>
            <person name="Chowdhury A."/>
            <person name="Snigdha A.R."/>
            <person name="Mortoza M.S."/>
            <person name="Matin S.A."/>
            <person name="Hoque S.M.E."/>
            <person name="Islam M.K."/>
            <person name="Roy D.K."/>
            <person name="Haider R."/>
            <person name="Moosa M.M."/>
            <person name="Elias S.M."/>
            <person name="Hasan A.M."/>
            <person name="Jahan S."/>
            <person name="Shafiuddin M."/>
            <person name="Mahmood N."/>
            <person name="Shommy N.S."/>
        </authorList>
    </citation>
    <scope>NUCLEOTIDE SEQUENCE [LARGE SCALE GENOMIC DNA]</scope>
    <source>
        <strain evidence="3">cv. O-4</strain>
    </source>
</reference>
<keyword evidence="1" id="KW-1133">Transmembrane helix</keyword>
<accession>A0A1R3KTA4</accession>
<sequence>MHQPQPHISSSAAAASVVAAAAAAFHFIPAKRRGS</sequence>
<evidence type="ECO:0000313" key="2">
    <source>
        <dbReference type="EMBL" id="OMP10310.1"/>
    </source>
</evidence>
<evidence type="ECO:0000313" key="3">
    <source>
        <dbReference type="Proteomes" id="UP000187203"/>
    </source>
</evidence>
<proteinExistence type="predicted"/>
<keyword evidence="1" id="KW-0472">Membrane</keyword>